<dbReference type="PANTHER" id="PTHR31751:SF42">
    <property type="entry name" value="PROTEIN CBG10204"/>
    <property type="match status" value="1"/>
</dbReference>
<keyword evidence="3" id="KW-1185">Reference proteome</keyword>
<name>A0A9X0CMZ4_9CNID</name>
<evidence type="ECO:0000313" key="3">
    <source>
        <dbReference type="Proteomes" id="UP001163046"/>
    </source>
</evidence>
<organism evidence="2 3">
    <name type="scientific">Desmophyllum pertusum</name>
    <dbReference type="NCBI Taxonomy" id="174260"/>
    <lineage>
        <taxon>Eukaryota</taxon>
        <taxon>Metazoa</taxon>
        <taxon>Cnidaria</taxon>
        <taxon>Anthozoa</taxon>
        <taxon>Hexacorallia</taxon>
        <taxon>Scleractinia</taxon>
        <taxon>Caryophylliina</taxon>
        <taxon>Caryophylliidae</taxon>
        <taxon>Desmophyllum</taxon>
    </lineage>
</organism>
<evidence type="ECO:0000256" key="1">
    <source>
        <dbReference type="SAM" id="MobiDB-lite"/>
    </source>
</evidence>
<feature type="region of interest" description="Disordered" evidence="1">
    <location>
        <begin position="147"/>
        <end position="198"/>
    </location>
</feature>
<protein>
    <submittedName>
        <fullName evidence="2">Uncharacterized protein</fullName>
    </submittedName>
</protein>
<sequence length="329" mass="36445">MSTPAASATCSTSQAMCGDQEHEVVDEPMFTVHDEPVDMDIEFLEPSVISSDVSTQTKGCAGCTRLKEDVRQWGNKYITLKEKYDAVMNQPAKVSTSIQCDRINEACVNVAEEQPAANVAGENVENDVVDDIQDLAEDDITEDAGEFEVLEEEPEYHQDTGLSGQDGNYKPDTDTDTGTETDTDNEDSTRVKRPRLQDDNLRTESKHIVFLSKLLLLFQFCHTCKTDKPLVETREVGTMAVVHTTCQNPKCPQKENVWHSQPNMPGTRIPAGNFLLCFAILLAGGSASKVIQIFSHMGLACISLSTFFQHQRTKLACDDGNKRSKRICL</sequence>
<dbReference type="EMBL" id="MU826891">
    <property type="protein sequence ID" value="KAJ7369717.1"/>
    <property type="molecule type" value="Genomic_DNA"/>
</dbReference>
<dbReference type="AlphaFoldDB" id="A0A9X0CMZ4"/>
<feature type="compositionally biased region" description="Acidic residues" evidence="1">
    <location>
        <begin position="174"/>
        <end position="186"/>
    </location>
</feature>
<gene>
    <name evidence="2" type="ORF">OS493_036999</name>
</gene>
<reference evidence="2" key="1">
    <citation type="submission" date="2023-01" db="EMBL/GenBank/DDBJ databases">
        <title>Genome assembly of the deep-sea coral Lophelia pertusa.</title>
        <authorList>
            <person name="Herrera S."/>
            <person name="Cordes E."/>
        </authorList>
    </citation>
    <scope>NUCLEOTIDE SEQUENCE</scope>
    <source>
        <strain evidence="2">USNM1676648</strain>
        <tissue evidence="2">Polyp</tissue>
    </source>
</reference>
<comment type="caution">
    <text evidence="2">The sequence shown here is derived from an EMBL/GenBank/DDBJ whole genome shotgun (WGS) entry which is preliminary data.</text>
</comment>
<accession>A0A9X0CMZ4</accession>
<proteinExistence type="predicted"/>
<dbReference type="PANTHER" id="PTHR31751">
    <property type="entry name" value="SI:CH211-108C17.2-RELATED-RELATED"/>
    <property type="match status" value="1"/>
</dbReference>
<evidence type="ECO:0000313" key="2">
    <source>
        <dbReference type="EMBL" id="KAJ7369717.1"/>
    </source>
</evidence>
<dbReference type="Proteomes" id="UP001163046">
    <property type="component" value="Unassembled WGS sequence"/>
</dbReference>
<feature type="compositionally biased region" description="Basic and acidic residues" evidence="1">
    <location>
        <begin position="187"/>
        <end position="198"/>
    </location>
</feature>
<dbReference type="OrthoDB" id="5989182at2759"/>